<name>F4L8C9_HALH1</name>
<keyword evidence="5" id="KW-1185">Reference proteome</keyword>
<reference evidence="4 5" key="1">
    <citation type="journal article" date="2011" name="Stand. Genomic Sci.">
        <title>Complete genome sequence of Haliscomenobacter hydrossis type strain (O).</title>
        <authorList>
            <consortium name="US DOE Joint Genome Institute (JGI-PGF)"/>
            <person name="Daligault H."/>
            <person name="Lapidus A."/>
            <person name="Zeytun A."/>
            <person name="Nolan M."/>
            <person name="Lucas S."/>
            <person name="Del Rio T.G."/>
            <person name="Tice H."/>
            <person name="Cheng J.F."/>
            <person name="Tapia R."/>
            <person name="Han C."/>
            <person name="Goodwin L."/>
            <person name="Pitluck S."/>
            <person name="Liolios K."/>
            <person name="Pagani I."/>
            <person name="Ivanova N."/>
            <person name="Huntemann M."/>
            <person name="Mavromatis K."/>
            <person name="Mikhailova N."/>
            <person name="Pati A."/>
            <person name="Chen A."/>
            <person name="Palaniappan K."/>
            <person name="Land M."/>
            <person name="Hauser L."/>
            <person name="Brambilla E.M."/>
            <person name="Rohde M."/>
            <person name="Verbarg S."/>
            <person name="Goker M."/>
            <person name="Bristow J."/>
            <person name="Eisen J.A."/>
            <person name="Markowitz V."/>
            <person name="Hugenholtz P."/>
            <person name="Kyrpides N.C."/>
            <person name="Klenk H.P."/>
            <person name="Woyke T."/>
        </authorList>
    </citation>
    <scope>NUCLEOTIDE SEQUENCE [LARGE SCALE GENOMIC DNA]</scope>
    <source>
        <strain evidence="5">ATCC 27775 / DSM 1100 / LMG 10767 / O</strain>
        <plasmid evidence="5">Plasmid pHALHY03</plasmid>
    </source>
</reference>
<keyword evidence="2" id="KW-0175">Coiled coil</keyword>
<proteinExistence type="inferred from homology"/>
<dbReference type="eggNOG" id="COG5527">
    <property type="taxonomic scope" value="Bacteria"/>
</dbReference>
<dbReference type="RefSeq" id="WP_013769153.1">
    <property type="nucleotide sequence ID" value="NC_015513.1"/>
</dbReference>
<gene>
    <name evidence="4" type="ordered locus">Halhy_6826</name>
</gene>
<dbReference type="EMBL" id="CP002694">
    <property type="protein sequence ID" value="AEE54637.1"/>
    <property type="molecule type" value="Genomic_DNA"/>
</dbReference>
<protein>
    <submittedName>
        <fullName evidence="4">Initiator RepB protein</fullName>
    </submittedName>
</protein>
<evidence type="ECO:0000256" key="1">
    <source>
        <dbReference type="ARBA" id="ARBA00038283"/>
    </source>
</evidence>
<dbReference type="OrthoDB" id="9765378at2"/>
<dbReference type="HOGENOM" id="CLU_583639_0_0_10"/>
<sequence length="468" mass="54634">MAKMMVKKKRGNIILIKKSNDLIESRYKFDVWETRFFLSVLSLIRREDVDLKVYRIHYRDIINIFGLRGGQSYAYLREAADSLMGKRFYVPYVSEEGIKREMQYHVIRSVDYMKQGQEGLKAAASHEYIDVTIDPEMKPLLLELQKNFTAYDLQNVVKLGAYPIRMYELIKQYESIGHRTLAITDMKHMLELDKEYPLFANFYARIIEPARKEINEYTDLSITNIEKIKQGRKVTALRFNFRAKDKKELEQARGLPIQQTLFEQGLAFTLEDRSTDPEAERADRLFMEFEHPVVKAWGVSPVAFASLLRDTPEERLRQAVAVTERAVRAHKVNNPAGFFIEALKNGYQDPVVSKEQLEKEIQLAKVEYEELATAYMAARNNFIRKIVERDENARMRAIEKVKKVPQYQKRLKQIGADAEDVATYRTDAELREAVSLFIIAENEVEFQEIALEYGPRLEALERFIGVRK</sequence>
<dbReference type="InterPro" id="IPR036388">
    <property type="entry name" value="WH-like_DNA-bd_sf"/>
</dbReference>
<keyword evidence="4" id="KW-0614">Plasmid</keyword>
<dbReference type="GO" id="GO:0006270">
    <property type="term" value="P:DNA replication initiation"/>
    <property type="evidence" value="ECO:0007669"/>
    <property type="project" value="InterPro"/>
</dbReference>
<dbReference type="AlphaFoldDB" id="F4L8C9"/>
<dbReference type="InterPro" id="IPR036390">
    <property type="entry name" value="WH_DNA-bd_sf"/>
</dbReference>
<comment type="similarity">
    <text evidence="1">Belongs to the initiator RepB protein family.</text>
</comment>
<dbReference type="Proteomes" id="UP000008461">
    <property type="component" value="Plasmid pHALHY03"/>
</dbReference>
<dbReference type="InterPro" id="IPR000525">
    <property type="entry name" value="Initiator_Rep_WH1"/>
</dbReference>
<reference key="2">
    <citation type="submission" date="2011-04" db="EMBL/GenBank/DDBJ databases">
        <title>Complete sequence of plasmid 3 of Haliscomenobacter hydrossis DSM 1100.</title>
        <authorList>
            <consortium name="US DOE Joint Genome Institute (JGI-PGF)"/>
            <person name="Lucas S."/>
            <person name="Han J."/>
            <person name="Lapidus A."/>
            <person name="Bruce D."/>
            <person name="Goodwin L."/>
            <person name="Pitluck S."/>
            <person name="Peters L."/>
            <person name="Kyrpides N."/>
            <person name="Mavromatis K."/>
            <person name="Ivanova N."/>
            <person name="Ovchinnikova G."/>
            <person name="Pagani I."/>
            <person name="Daligault H."/>
            <person name="Detter J.C."/>
            <person name="Han C."/>
            <person name="Land M."/>
            <person name="Hauser L."/>
            <person name="Markowitz V."/>
            <person name="Cheng J.-F."/>
            <person name="Hugenholtz P."/>
            <person name="Woyke T."/>
            <person name="Wu D."/>
            <person name="Verbarg S."/>
            <person name="Frueling A."/>
            <person name="Brambilla E."/>
            <person name="Klenk H.-P."/>
            <person name="Eisen J.A."/>
        </authorList>
    </citation>
    <scope>NUCLEOTIDE SEQUENCE</scope>
    <source>
        <strain>DSM 1100</strain>
    </source>
</reference>
<evidence type="ECO:0000313" key="4">
    <source>
        <dbReference type="EMBL" id="AEE54637.1"/>
    </source>
</evidence>
<dbReference type="GO" id="GO:0003887">
    <property type="term" value="F:DNA-directed DNA polymerase activity"/>
    <property type="evidence" value="ECO:0007669"/>
    <property type="project" value="InterPro"/>
</dbReference>
<dbReference type="KEGG" id="hhy:Halhy_6826"/>
<dbReference type="SUPFAM" id="SSF46785">
    <property type="entry name" value="Winged helix' DNA-binding domain"/>
    <property type="match status" value="2"/>
</dbReference>
<feature type="coiled-coil region" evidence="2">
    <location>
        <begin position="354"/>
        <end position="381"/>
    </location>
</feature>
<feature type="domain" description="Initiator Rep protein WH1" evidence="3">
    <location>
        <begin position="16"/>
        <end position="171"/>
    </location>
</feature>
<dbReference type="Gene3D" id="1.10.10.10">
    <property type="entry name" value="Winged helix-like DNA-binding domain superfamily/Winged helix DNA-binding domain"/>
    <property type="match status" value="2"/>
</dbReference>
<accession>F4L8C9</accession>
<evidence type="ECO:0000313" key="5">
    <source>
        <dbReference type="Proteomes" id="UP000008461"/>
    </source>
</evidence>
<dbReference type="Pfam" id="PF21205">
    <property type="entry name" value="Rep3_C"/>
    <property type="match status" value="1"/>
</dbReference>
<evidence type="ECO:0000256" key="2">
    <source>
        <dbReference type="SAM" id="Coils"/>
    </source>
</evidence>
<organism evidence="4 5">
    <name type="scientific">Haliscomenobacter hydrossis (strain ATCC 27775 / DSM 1100 / LMG 10767 / O)</name>
    <dbReference type="NCBI Taxonomy" id="760192"/>
    <lineage>
        <taxon>Bacteria</taxon>
        <taxon>Pseudomonadati</taxon>
        <taxon>Bacteroidota</taxon>
        <taxon>Saprospiria</taxon>
        <taxon>Saprospirales</taxon>
        <taxon>Haliscomenobacteraceae</taxon>
        <taxon>Haliscomenobacter</taxon>
    </lineage>
</organism>
<geneLocation type="plasmid" evidence="4 5">
    <name>pHALHY03</name>
</geneLocation>
<dbReference type="Pfam" id="PF01051">
    <property type="entry name" value="Rep3_N"/>
    <property type="match status" value="1"/>
</dbReference>
<evidence type="ECO:0000259" key="3">
    <source>
        <dbReference type="Pfam" id="PF01051"/>
    </source>
</evidence>